<dbReference type="InterPro" id="IPR036719">
    <property type="entry name" value="Neuro-gated_channel_TM_sf"/>
</dbReference>
<protein>
    <recommendedName>
        <fullName evidence="1">Neurotransmitter-gated ion-channel transmembrane domain-containing protein</fullName>
    </recommendedName>
</protein>
<dbReference type="EMBL" id="JH712167">
    <property type="protein sequence ID" value="EFO23092.2"/>
    <property type="molecule type" value="Genomic_DNA"/>
</dbReference>
<dbReference type="AlphaFoldDB" id="A0A1S0TZW6"/>
<dbReference type="InterPro" id="IPR006029">
    <property type="entry name" value="Neurotrans-gated_channel_TM"/>
</dbReference>
<organism evidence="2">
    <name type="scientific">Loa loa</name>
    <name type="common">Eye worm</name>
    <name type="synonym">Filaria loa</name>
    <dbReference type="NCBI Taxonomy" id="7209"/>
    <lineage>
        <taxon>Eukaryota</taxon>
        <taxon>Metazoa</taxon>
        <taxon>Ecdysozoa</taxon>
        <taxon>Nematoda</taxon>
        <taxon>Chromadorea</taxon>
        <taxon>Rhabditida</taxon>
        <taxon>Spirurina</taxon>
        <taxon>Spiruromorpha</taxon>
        <taxon>Filarioidea</taxon>
        <taxon>Onchocercidae</taxon>
        <taxon>Loa</taxon>
    </lineage>
</organism>
<evidence type="ECO:0000259" key="1">
    <source>
        <dbReference type="Pfam" id="PF02932"/>
    </source>
</evidence>
<dbReference type="GO" id="GO:0016020">
    <property type="term" value="C:membrane"/>
    <property type="evidence" value="ECO:0007669"/>
    <property type="project" value="InterPro"/>
</dbReference>
<dbReference type="OrthoDB" id="5975154at2759"/>
<dbReference type="InterPro" id="IPR038050">
    <property type="entry name" value="Neuro_actylchol_rec"/>
</dbReference>
<dbReference type="Gene3D" id="1.20.58.390">
    <property type="entry name" value="Neurotransmitter-gated ion-channel transmembrane domain"/>
    <property type="match status" value="1"/>
</dbReference>
<feature type="domain" description="Neurotransmitter-gated ion-channel transmembrane" evidence="1">
    <location>
        <begin position="1"/>
        <end position="56"/>
    </location>
</feature>
<dbReference type="InParanoid" id="A0A1S0TZW6"/>
<gene>
    <name evidence="2" type="ORF">LOAG_05395</name>
</gene>
<dbReference type="RefSeq" id="XP_020302872.1">
    <property type="nucleotide sequence ID" value="XM_020446833.1"/>
</dbReference>
<name>A0A1S0TZW6_LOALO</name>
<dbReference type="Pfam" id="PF02932">
    <property type="entry name" value="Neur_chan_memb"/>
    <property type="match status" value="1"/>
</dbReference>
<accession>A0A1S0TZW6</accession>
<reference evidence="2" key="1">
    <citation type="submission" date="2012-04" db="EMBL/GenBank/DDBJ databases">
        <title>The Genome Sequence of Loa loa.</title>
        <authorList>
            <consortium name="The Broad Institute Genome Sequencing Platform"/>
            <consortium name="Broad Institute Genome Sequencing Center for Infectious Disease"/>
            <person name="Nutman T.B."/>
            <person name="Fink D.L."/>
            <person name="Russ C."/>
            <person name="Young S."/>
            <person name="Zeng Q."/>
            <person name="Gargeya S."/>
            <person name="Alvarado L."/>
            <person name="Berlin A."/>
            <person name="Chapman S.B."/>
            <person name="Chen Z."/>
            <person name="Freedman E."/>
            <person name="Gellesch M."/>
            <person name="Goldberg J."/>
            <person name="Griggs A."/>
            <person name="Gujja S."/>
            <person name="Heilman E.R."/>
            <person name="Heiman D."/>
            <person name="Howarth C."/>
            <person name="Mehta T."/>
            <person name="Neiman D."/>
            <person name="Pearson M."/>
            <person name="Roberts A."/>
            <person name="Saif S."/>
            <person name="Shea T."/>
            <person name="Shenoy N."/>
            <person name="Sisk P."/>
            <person name="Stolte C."/>
            <person name="Sykes S."/>
            <person name="White J."/>
            <person name="Yandava C."/>
            <person name="Haas B."/>
            <person name="Henn M.R."/>
            <person name="Nusbaum C."/>
            <person name="Birren B."/>
        </authorList>
    </citation>
    <scope>NUCLEOTIDE SEQUENCE [LARGE SCALE GENOMIC DNA]</scope>
</reference>
<dbReference type="SUPFAM" id="SSF90112">
    <property type="entry name" value="Neurotransmitter-gated ion-channel transmembrane pore"/>
    <property type="match status" value="1"/>
</dbReference>
<evidence type="ECO:0000313" key="2">
    <source>
        <dbReference type="EMBL" id="EFO23092.2"/>
    </source>
</evidence>
<dbReference type="GeneID" id="9942802"/>
<dbReference type="KEGG" id="loa:LOAG_05395"/>
<dbReference type="GO" id="GO:0006811">
    <property type="term" value="P:monoatomic ion transport"/>
    <property type="evidence" value="ECO:0007669"/>
    <property type="project" value="InterPro"/>
</dbReference>
<sequence>MILVSLSTVVSVITVNFRFRSGSAYRMSPWIRRLFLHFLPKMLFMERDMPKRKTETTKNELVDALSLVRQRIPPDELYCFTVQKSNL</sequence>
<proteinExistence type="predicted"/>
<dbReference type="CTD" id="9942802"/>